<organism evidence="2 3">
    <name type="scientific">Streptomyces purpureus</name>
    <dbReference type="NCBI Taxonomy" id="1951"/>
    <lineage>
        <taxon>Bacteria</taxon>
        <taxon>Bacillati</taxon>
        <taxon>Actinomycetota</taxon>
        <taxon>Actinomycetes</taxon>
        <taxon>Kitasatosporales</taxon>
        <taxon>Streptomycetaceae</taxon>
        <taxon>Streptomyces</taxon>
    </lineage>
</organism>
<evidence type="ECO:0008006" key="4">
    <source>
        <dbReference type="Google" id="ProtNLM"/>
    </source>
</evidence>
<reference evidence="2" key="1">
    <citation type="journal article" date="2014" name="Int. J. Syst. Evol. Microbiol.">
        <title>Complete genome sequence of Corynebacterium casei LMG S-19264T (=DSM 44701T), isolated from a smear-ripened cheese.</title>
        <authorList>
            <consortium name="US DOE Joint Genome Institute (JGI-PGF)"/>
            <person name="Walter F."/>
            <person name="Albersmeier A."/>
            <person name="Kalinowski J."/>
            <person name="Ruckert C."/>
        </authorList>
    </citation>
    <scope>NUCLEOTIDE SEQUENCE</scope>
    <source>
        <strain evidence="2">JCM 3172</strain>
    </source>
</reference>
<feature type="compositionally biased region" description="Polar residues" evidence="1">
    <location>
        <begin position="120"/>
        <end position="129"/>
    </location>
</feature>
<dbReference type="Pfam" id="PF00805">
    <property type="entry name" value="Pentapeptide"/>
    <property type="match status" value="1"/>
</dbReference>
<evidence type="ECO:0000256" key="1">
    <source>
        <dbReference type="SAM" id="MobiDB-lite"/>
    </source>
</evidence>
<evidence type="ECO:0000313" key="2">
    <source>
        <dbReference type="EMBL" id="GGT37231.1"/>
    </source>
</evidence>
<accession>A0A918LQX3</accession>
<keyword evidence="3" id="KW-1185">Reference proteome</keyword>
<feature type="region of interest" description="Disordered" evidence="1">
    <location>
        <begin position="95"/>
        <end position="141"/>
    </location>
</feature>
<dbReference type="InterPro" id="IPR001646">
    <property type="entry name" value="5peptide_repeat"/>
</dbReference>
<evidence type="ECO:0000313" key="3">
    <source>
        <dbReference type="Proteomes" id="UP000619486"/>
    </source>
</evidence>
<protein>
    <recommendedName>
        <fullName evidence="4">Pentapeptide repeat-containing protein</fullName>
    </recommendedName>
</protein>
<reference evidence="2" key="2">
    <citation type="submission" date="2020-09" db="EMBL/GenBank/DDBJ databases">
        <authorList>
            <person name="Sun Q."/>
            <person name="Ohkuma M."/>
        </authorList>
    </citation>
    <scope>NUCLEOTIDE SEQUENCE</scope>
    <source>
        <strain evidence="2">JCM 3172</strain>
    </source>
</reference>
<dbReference type="EMBL" id="BMQQ01000011">
    <property type="protein sequence ID" value="GGT37231.1"/>
    <property type="molecule type" value="Genomic_DNA"/>
</dbReference>
<gene>
    <name evidence="2" type="ORF">GCM10014713_33720</name>
</gene>
<dbReference type="Proteomes" id="UP000619486">
    <property type="component" value="Unassembled WGS sequence"/>
</dbReference>
<dbReference type="SUPFAM" id="SSF141571">
    <property type="entry name" value="Pentapeptide repeat-like"/>
    <property type="match status" value="1"/>
</dbReference>
<feature type="region of interest" description="Disordered" evidence="1">
    <location>
        <begin position="40"/>
        <end position="59"/>
    </location>
</feature>
<dbReference type="AlphaFoldDB" id="A0A918LQX3"/>
<proteinExistence type="predicted"/>
<comment type="caution">
    <text evidence="2">The sequence shown here is derived from an EMBL/GenBank/DDBJ whole genome shotgun (WGS) entry which is preliminary data.</text>
</comment>
<dbReference type="Gene3D" id="2.160.20.80">
    <property type="entry name" value="E3 ubiquitin-protein ligase SopA"/>
    <property type="match status" value="1"/>
</dbReference>
<sequence>MAPIVPRPKAARTVGQTHRLHTPYGYATVLHRRYPRGVCGASEGSGQCQPSTRRGAHAQRASFRAADLRTADLRGTDLTGADLHDADLTGARADARTRWPEGIDPTQAGVVLAEERDPRTPSSQLSGFTLRTDLPPLRSYP</sequence>
<name>A0A918LQX3_9ACTN</name>